<comment type="caution">
    <text evidence="1">The sequence shown here is derived from an EMBL/GenBank/DDBJ whole genome shotgun (WGS) entry which is preliminary data.</text>
</comment>
<dbReference type="EMBL" id="JBHLTC010000018">
    <property type="protein sequence ID" value="MFC0625143.1"/>
    <property type="molecule type" value="Genomic_DNA"/>
</dbReference>
<gene>
    <name evidence="1" type="ORF">ACFFGN_13780</name>
</gene>
<dbReference type="RefSeq" id="WP_380047256.1">
    <property type="nucleotide sequence ID" value="NZ_JBHLTC010000018.1"/>
</dbReference>
<dbReference type="CDD" id="cd06587">
    <property type="entry name" value="VOC"/>
    <property type="match status" value="1"/>
</dbReference>
<reference evidence="1 2" key="1">
    <citation type="submission" date="2024-09" db="EMBL/GenBank/DDBJ databases">
        <authorList>
            <person name="Sun Q."/>
            <person name="Mori K."/>
        </authorList>
    </citation>
    <scope>NUCLEOTIDE SEQUENCE [LARGE SCALE GENOMIC DNA]</scope>
    <source>
        <strain evidence="1 2">CGMCC 1.15906</strain>
    </source>
</reference>
<name>A0ABV6QLT1_9ACTN</name>
<dbReference type="Proteomes" id="UP001589890">
    <property type="component" value="Unassembled WGS sequence"/>
</dbReference>
<dbReference type="InterPro" id="IPR029068">
    <property type="entry name" value="Glyas_Bleomycin-R_OHBP_Dase"/>
</dbReference>
<dbReference type="Gene3D" id="3.10.180.10">
    <property type="entry name" value="2,3-Dihydroxybiphenyl 1,2-Dioxygenase, domain 1"/>
    <property type="match status" value="1"/>
</dbReference>
<proteinExistence type="predicted"/>
<keyword evidence="2" id="KW-1185">Reference proteome</keyword>
<sequence>MNAIVLRPLRFSDDVEAMRRFLELLGLRSRIELERGGWIDMPAGAGMVALHDAATSSTGGRPGQTTLSFEADDIDELAERLRAAGHEDATVWDEAYGRVLRVEGPGAVSVWVDERSDDLYGYRLHKSEPDDRWSVRLVLTTDDPDGWRSLLRHFGQGDGGLIKIDPGPAYDVQLGFRTTEGLDAVEARLSEAGFVVEAVEAGPAVDDRAAGFVVRDPDGCIVPVRG</sequence>
<evidence type="ECO:0000313" key="1">
    <source>
        <dbReference type="EMBL" id="MFC0625143.1"/>
    </source>
</evidence>
<evidence type="ECO:0000313" key="2">
    <source>
        <dbReference type="Proteomes" id="UP001589890"/>
    </source>
</evidence>
<protein>
    <submittedName>
        <fullName evidence="1">VOC family protein</fullName>
    </submittedName>
</protein>
<accession>A0ABV6QLT1</accession>
<organism evidence="1 2">
    <name type="scientific">Kribbella deserti</name>
    <dbReference type="NCBI Taxonomy" id="1926257"/>
    <lineage>
        <taxon>Bacteria</taxon>
        <taxon>Bacillati</taxon>
        <taxon>Actinomycetota</taxon>
        <taxon>Actinomycetes</taxon>
        <taxon>Propionibacteriales</taxon>
        <taxon>Kribbellaceae</taxon>
        <taxon>Kribbella</taxon>
    </lineage>
</organism>
<dbReference type="SUPFAM" id="SSF54593">
    <property type="entry name" value="Glyoxalase/Bleomycin resistance protein/Dihydroxybiphenyl dioxygenase"/>
    <property type="match status" value="2"/>
</dbReference>